<evidence type="ECO:0008006" key="3">
    <source>
        <dbReference type="Google" id="ProtNLM"/>
    </source>
</evidence>
<organism evidence="1 2">
    <name type="scientific">Dovyalis caffra</name>
    <dbReference type="NCBI Taxonomy" id="77055"/>
    <lineage>
        <taxon>Eukaryota</taxon>
        <taxon>Viridiplantae</taxon>
        <taxon>Streptophyta</taxon>
        <taxon>Embryophyta</taxon>
        <taxon>Tracheophyta</taxon>
        <taxon>Spermatophyta</taxon>
        <taxon>Magnoliopsida</taxon>
        <taxon>eudicotyledons</taxon>
        <taxon>Gunneridae</taxon>
        <taxon>Pentapetalae</taxon>
        <taxon>rosids</taxon>
        <taxon>fabids</taxon>
        <taxon>Malpighiales</taxon>
        <taxon>Salicaceae</taxon>
        <taxon>Flacourtieae</taxon>
        <taxon>Dovyalis</taxon>
    </lineage>
</organism>
<accession>A0AAV1R8Y5</accession>
<dbReference type="SUPFAM" id="SSF51905">
    <property type="entry name" value="FAD/NAD(P)-binding domain"/>
    <property type="match status" value="1"/>
</dbReference>
<dbReference type="PANTHER" id="PTHR42923">
    <property type="entry name" value="PROTOPORPHYRINOGEN OXIDASE"/>
    <property type="match status" value="1"/>
</dbReference>
<dbReference type="Gene3D" id="3.50.50.60">
    <property type="entry name" value="FAD/NAD(P)-binding domain"/>
    <property type="match status" value="1"/>
</dbReference>
<dbReference type="Proteomes" id="UP001314170">
    <property type="component" value="Unassembled WGS sequence"/>
</dbReference>
<gene>
    <name evidence="1" type="ORF">DCAF_LOCUS8147</name>
</gene>
<dbReference type="PANTHER" id="PTHR42923:SF17">
    <property type="entry name" value="AMINE OXIDASE DOMAIN-CONTAINING PROTEIN"/>
    <property type="match status" value="1"/>
</dbReference>
<dbReference type="GO" id="GO:0016491">
    <property type="term" value="F:oxidoreductase activity"/>
    <property type="evidence" value="ECO:0007669"/>
    <property type="project" value="TreeGrafter"/>
</dbReference>
<evidence type="ECO:0000313" key="1">
    <source>
        <dbReference type="EMBL" id="CAK7330805.1"/>
    </source>
</evidence>
<dbReference type="AlphaFoldDB" id="A0AAV1R8Y5"/>
<evidence type="ECO:0000313" key="2">
    <source>
        <dbReference type="Proteomes" id="UP001314170"/>
    </source>
</evidence>
<proteinExistence type="predicted"/>
<protein>
    <recommendedName>
        <fullName evidence="3">Phytoene desaturase</fullName>
    </recommendedName>
</protein>
<dbReference type="InterPro" id="IPR036188">
    <property type="entry name" value="FAD/NAD-bd_sf"/>
</dbReference>
<comment type="caution">
    <text evidence="1">The sequence shown here is derived from an EMBL/GenBank/DDBJ whole genome shotgun (WGS) entry which is preliminary data.</text>
</comment>
<keyword evidence="2" id="KW-1185">Reference proteome</keyword>
<name>A0AAV1R8Y5_9ROSI</name>
<sequence length="82" mass="8910">MSKMRVAVVGAGICGLVSAYALAKAGVEVVLYEKEEYLGGHAKTVSFDGVDFDLGFMLWNSIFCPKIDTESRTTKIIDVCLM</sequence>
<dbReference type="EMBL" id="CAWUPB010000913">
    <property type="protein sequence ID" value="CAK7330805.1"/>
    <property type="molecule type" value="Genomic_DNA"/>
</dbReference>
<reference evidence="1 2" key="1">
    <citation type="submission" date="2024-01" db="EMBL/GenBank/DDBJ databases">
        <authorList>
            <person name="Waweru B."/>
        </authorList>
    </citation>
    <scope>NUCLEOTIDE SEQUENCE [LARGE SCALE GENOMIC DNA]</scope>
</reference>
<dbReference type="PRINTS" id="PR00419">
    <property type="entry name" value="ADXRDTASE"/>
</dbReference>
<dbReference type="Pfam" id="PF13450">
    <property type="entry name" value="NAD_binding_8"/>
    <property type="match status" value="1"/>
</dbReference>
<dbReference type="InterPro" id="IPR050464">
    <property type="entry name" value="Zeta_carotene_desat/Oxidored"/>
</dbReference>